<accession>A0A3R7LCG3</accession>
<evidence type="ECO:0000313" key="3">
    <source>
        <dbReference type="EMBL" id="RNF24475.1"/>
    </source>
</evidence>
<comment type="caution">
    <text evidence="3">The sequence shown here is derived from an EMBL/GenBank/DDBJ whole genome shotgun (WGS) entry which is preliminary data.</text>
</comment>
<name>A0A3R7LCG3_9TRYP</name>
<dbReference type="Proteomes" id="UP000284403">
    <property type="component" value="Unassembled WGS sequence"/>
</dbReference>
<dbReference type="OrthoDB" id="264817at2759"/>
<evidence type="ECO:0000313" key="4">
    <source>
        <dbReference type="Proteomes" id="UP000284403"/>
    </source>
</evidence>
<keyword evidence="2" id="KW-0812">Transmembrane</keyword>
<dbReference type="EMBL" id="MKKU01000099">
    <property type="protein sequence ID" value="RNF24475.1"/>
    <property type="molecule type" value="Genomic_DNA"/>
</dbReference>
<feature type="transmembrane region" description="Helical" evidence="2">
    <location>
        <begin position="146"/>
        <end position="164"/>
    </location>
</feature>
<organism evidence="3 4">
    <name type="scientific">Trypanosoma conorhini</name>
    <dbReference type="NCBI Taxonomy" id="83891"/>
    <lineage>
        <taxon>Eukaryota</taxon>
        <taxon>Discoba</taxon>
        <taxon>Euglenozoa</taxon>
        <taxon>Kinetoplastea</taxon>
        <taxon>Metakinetoplastina</taxon>
        <taxon>Trypanosomatida</taxon>
        <taxon>Trypanosomatidae</taxon>
        <taxon>Trypanosoma</taxon>
    </lineage>
</organism>
<keyword evidence="4" id="KW-1185">Reference proteome</keyword>
<gene>
    <name evidence="3" type="ORF">Tco025E_02445</name>
</gene>
<feature type="compositionally biased region" description="Low complexity" evidence="1">
    <location>
        <begin position="42"/>
        <end position="56"/>
    </location>
</feature>
<evidence type="ECO:0000256" key="2">
    <source>
        <dbReference type="SAM" id="Phobius"/>
    </source>
</evidence>
<dbReference type="GeneID" id="40316056"/>
<sequence>MYGLCRVRLAAAAFGDFSSAAFTGDDGGEHASRASTRAQHVADATDTDSASTARSRPTIDTYRSMSAAELETLLRTREQQVQQLRAVYENFHYEVDKRFRTMVFDYHEKAMNLSQVHGKMQLGSLQISREALVKLREQQEMYSRDHRLLVTVCTVFTFAFWVWVRRHYVRREDLFGDESQMRIPGNQRSVTGVGSYNENVFGSAKRSARNLETSWEREVRERRERQEREEKQ</sequence>
<protein>
    <recommendedName>
        <fullName evidence="5">Transmembrane protein</fullName>
    </recommendedName>
</protein>
<evidence type="ECO:0008006" key="5">
    <source>
        <dbReference type="Google" id="ProtNLM"/>
    </source>
</evidence>
<evidence type="ECO:0000256" key="1">
    <source>
        <dbReference type="SAM" id="MobiDB-lite"/>
    </source>
</evidence>
<proteinExistence type="predicted"/>
<feature type="region of interest" description="Disordered" evidence="1">
    <location>
        <begin position="25"/>
        <end position="56"/>
    </location>
</feature>
<reference evidence="3 4" key="1">
    <citation type="journal article" date="2018" name="BMC Genomics">
        <title>Genomic comparison of Trypanosoma conorhini and Trypanosoma rangeli to Trypanosoma cruzi strains of high and low virulence.</title>
        <authorList>
            <person name="Bradwell K.R."/>
            <person name="Koparde V.N."/>
            <person name="Matveyev A.V."/>
            <person name="Serrano M.G."/>
            <person name="Alves J.M."/>
            <person name="Parikh H."/>
            <person name="Huang B."/>
            <person name="Lee V."/>
            <person name="Espinosa-Alvarez O."/>
            <person name="Ortiz P.A."/>
            <person name="Costa-Martins A.G."/>
            <person name="Teixeira M.M."/>
            <person name="Buck G.A."/>
        </authorList>
    </citation>
    <scope>NUCLEOTIDE SEQUENCE [LARGE SCALE GENOMIC DNA]</scope>
    <source>
        <strain evidence="3 4">025E</strain>
    </source>
</reference>
<dbReference type="RefSeq" id="XP_029230466.1">
    <property type="nucleotide sequence ID" value="XM_029369371.1"/>
</dbReference>
<keyword evidence="2" id="KW-1133">Transmembrane helix</keyword>
<keyword evidence="2" id="KW-0472">Membrane</keyword>
<dbReference type="AlphaFoldDB" id="A0A3R7LCG3"/>